<sequence>MLKGDPPERRLNEADRPARFPLDLSRKSKKRRMSRIGRLPVFRMERLRRIVERMGGQIPSAAVAQQVDAELRRIVDRTFAVAGGIALSGDRPQIAYAEMMNHIAADVPLHRGIAVRLQRGLEPVQAAARHPLDADMPGPIHATPVRPFPIRPLPIPVPRHLGGPPRDDDLARLLFDDAGVHPAADRALVGRLPGAAGF</sequence>
<dbReference type="EMBL" id="JAPDIA010000003">
    <property type="protein sequence ID" value="MDG0809950.1"/>
    <property type="molecule type" value="Genomic_DNA"/>
</dbReference>
<dbReference type="AlphaFoldDB" id="A0A9X4QSV1"/>
<protein>
    <submittedName>
        <fullName evidence="1">Uncharacterized protein</fullName>
    </submittedName>
</protein>
<name>A0A9X4QSV1_9BACL</name>
<dbReference type="Proteomes" id="UP001153404">
    <property type="component" value="Unassembled WGS sequence"/>
</dbReference>
<accession>A0A9X4QSV1</accession>
<proteinExistence type="predicted"/>
<gene>
    <name evidence="1" type="ORF">OMP40_11805</name>
</gene>
<evidence type="ECO:0000313" key="2">
    <source>
        <dbReference type="Proteomes" id="UP001153404"/>
    </source>
</evidence>
<evidence type="ECO:0000313" key="1">
    <source>
        <dbReference type="EMBL" id="MDG0809950.1"/>
    </source>
</evidence>
<reference evidence="1" key="1">
    <citation type="submission" date="2022-10" db="EMBL/GenBank/DDBJ databases">
        <title>Comparative genomic analysis of Cohnella hashimotonis sp. nov., isolated from the International Space Station.</title>
        <authorList>
            <person name="Simpson A."/>
            <person name="Venkateswaran K."/>
        </authorList>
    </citation>
    <scope>NUCLEOTIDE SEQUENCE</scope>
    <source>
        <strain evidence="1">DSM 28161</strain>
    </source>
</reference>
<organism evidence="1 2">
    <name type="scientific">Cohnella rhizosphaerae</name>
    <dbReference type="NCBI Taxonomy" id="1457232"/>
    <lineage>
        <taxon>Bacteria</taxon>
        <taxon>Bacillati</taxon>
        <taxon>Bacillota</taxon>
        <taxon>Bacilli</taxon>
        <taxon>Bacillales</taxon>
        <taxon>Paenibacillaceae</taxon>
        <taxon>Cohnella</taxon>
    </lineage>
</organism>
<comment type="caution">
    <text evidence="1">The sequence shown here is derived from an EMBL/GenBank/DDBJ whole genome shotgun (WGS) entry which is preliminary data.</text>
</comment>
<keyword evidence="2" id="KW-1185">Reference proteome</keyword>